<name>A0AAE3FRE2_9EURY</name>
<dbReference type="Pfam" id="PF13237">
    <property type="entry name" value="Fer4_10"/>
    <property type="match status" value="1"/>
</dbReference>
<dbReference type="InterPro" id="IPR017900">
    <property type="entry name" value="4Fe4S_Fe_S_CS"/>
</dbReference>
<accession>A0AAE3FRE2</accession>
<dbReference type="PANTHER" id="PTHR31332:SF0">
    <property type="entry name" value="7-HYDROXYMETHYL CHLOROPHYLL A REDUCTASE, CHLOROPLASTIC"/>
    <property type="match status" value="1"/>
</dbReference>
<comment type="caution">
    <text evidence="3">The sequence shown here is derived from an EMBL/GenBank/DDBJ whole genome shotgun (WGS) entry which is preliminary data.</text>
</comment>
<dbReference type="PANTHER" id="PTHR31332">
    <property type="entry name" value="7-HYDROXYMETHYL CHLOROPHYLL A REDUCTASE, CHLOROPLASTIC"/>
    <property type="match status" value="1"/>
</dbReference>
<dbReference type="SUPFAM" id="SSF54862">
    <property type="entry name" value="4Fe-4S ferredoxins"/>
    <property type="match status" value="1"/>
</dbReference>
<feature type="domain" description="4Fe-4S ferredoxin-type" evidence="2">
    <location>
        <begin position="45"/>
        <end position="74"/>
    </location>
</feature>
<dbReference type="PROSITE" id="PS00198">
    <property type="entry name" value="4FE4S_FER_1"/>
    <property type="match status" value="2"/>
</dbReference>
<evidence type="ECO:0000259" key="2">
    <source>
        <dbReference type="PROSITE" id="PS51379"/>
    </source>
</evidence>
<evidence type="ECO:0000313" key="3">
    <source>
        <dbReference type="EMBL" id="MCL9814267.1"/>
    </source>
</evidence>
<feature type="compositionally biased region" description="Polar residues" evidence="1">
    <location>
        <begin position="9"/>
        <end position="18"/>
    </location>
</feature>
<dbReference type="PROSITE" id="PS51379">
    <property type="entry name" value="4FE4S_FER_2"/>
    <property type="match status" value="2"/>
</dbReference>
<keyword evidence="4" id="KW-1185">Reference proteome</keyword>
<feature type="region of interest" description="Disordered" evidence="1">
    <location>
        <begin position="1"/>
        <end position="40"/>
    </location>
</feature>
<dbReference type="InterPro" id="IPR045220">
    <property type="entry name" value="FRHB/FDHB/HCAR-like"/>
</dbReference>
<feature type="domain" description="4Fe-4S ferredoxin-type" evidence="2">
    <location>
        <begin position="76"/>
        <end position="104"/>
    </location>
</feature>
<evidence type="ECO:0000313" key="4">
    <source>
        <dbReference type="Proteomes" id="UP001202674"/>
    </source>
</evidence>
<dbReference type="InterPro" id="IPR007516">
    <property type="entry name" value="Co_F420_Hydgase/DH_bsu_N"/>
</dbReference>
<proteinExistence type="predicted"/>
<dbReference type="Pfam" id="PF04432">
    <property type="entry name" value="FrhB_FdhB_C"/>
    <property type="match status" value="1"/>
</dbReference>
<dbReference type="Proteomes" id="UP001202674">
    <property type="component" value="Unassembled WGS sequence"/>
</dbReference>
<dbReference type="InterPro" id="IPR017896">
    <property type="entry name" value="4Fe4S_Fe-S-bd"/>
</dbReference>
<dbReference type="InterPro" id="IPR007525">
    <property type="entry name" value="FrhB_FdhB_C"/>
</dbReference>
<protein>
    <submittedName>
        <fullName evidence="3">Coenzyme F420 hydrogenase/dehydrogenase, beta subunit C-terminal domain</fullName>
    </submittedName>
</protein>
<gene>
    <name evidence="3" type="ORF">AArcSt11_11450</name>
</gene>
<organism evidence="3 4">
    <name type="scientific">Natranaeroarchaeum aerophilus</name>
    <dbReference type="NCBI Taxonomy" id="2917711"/>
    <lineage>
        <taxon>Archaea</taxon>
        <taxon>Methanobacteriati</taxon>
        <taxon>Methanobacteriota</taxon>
        <taxon>Stenosarchaea group</taxon>
        <taxon>Halobacteria</taxon>
        <taxon>Halobacteriales</taxon>
        <taxon>Natronoarchaeaceae</taxon>
        <taxon>Natranaeroarchaeum</taxon>
    </lineage>
</organism>
<evidence type="ECO:0000256" key="1">
    <source>
        <dbReference type="SAM" id="MobiDB-lite"/>
    </source>
</evidence>
<dbReference type="AlphaFoldDB" id="A0AAE3FRE2"/>
<dbReference type="Gene3D" id="3.30.70.20">
    <property type="match status" value="1"/>
</dbReference>
<dbReference type="Pfam" id="PF04422">
    <property type="entry name" value="FrhB_FdhB_N"/>
    <property type="match status" value="1"/>
</dbReference>
<sequence>MSERDPGIPSSTASNRSVPSKGGDPREQAAESAAPPGKTWFRDLDEAVIESDRCTQCGTCVAACPADSIGIDSEMERPTLVKMCTGCSRCWDYCPRSGLRYERLIEDVESAVPEGVGATYSARAADEPVAAAGQDGGVVTTLLAELIDAGEIDGAVVATKSNEPLHGTATLATTRDELVESAGSFYNQTMQAGRITELIEASELDDPAVAVVGTPCVIEGVTALSEYGYEGELDEVVLTISLMCTRAFESRRLRDAIAELGVDPETVAKLDVDGGTLFGYDADGAVLFDRDVDAFGHAGLKGCDECADFVGGTADISAGSVGSSDGKTTLLARTQRGERAVETAADTLELAALEQEPVLEKVSSWNAKRARSIIPREYDPEGDLDISHAAHHEAYDGTDREAQPLNPARVHQYEEWC</sequence>
<dbReference type="EMBL" id="JAKRVY010000006">
    <property type="protein sequence ID" value="MCL9814267.1"/>
    <property type="molecule type" value="Genomic_DNA"/>
</dbReference>
<dbReference type="GO" id="GO:0052592">
    <property type="term" value="F:oxidoreductase activity, acting on CH or CH2 groups, with an iron-sulfur protein as acceptor"/>
    <property type="evidence" value="ECO:0007669"/>
    <property type="project" value="TreeGrafter"/>
</dbReference>
<reference evidence="3 4" key="1">
    <citation type="journal article" date="2022" name="Syst. Appl. Microbiol.">
        <title>Natronocalculus amylovorans gen. nov., sp. nov., and Natranaeroarchaeum aerophilus sp. nov., dominant culturable amylolytic natronoarchaea from hypersaline soda lakes in southwestern Siberia.</title>
        <authorList>
            <person name="Sorokin D.Y."/>
            <person name="Elcheninov A.G."/>
            <person name="Khizhniak T.V."/>
            <person name="Koenen M."/>
            <person name="Bale N.J."/>
            <person name="Damste J.S.S."/>
            <person name="Kublanov I.V."/>
        </authorList>
    </citation>
    <scope>NUCLEOTIDE SEQUENCE [LARGE SCALE GENOMIC DNA]</scope>
    <source>
        <strain evidence="3 4">AArc-St1-1</strain>
    </source>
</reference>
<dbReference type="RefSeq" id="WP_250597187.1">
    <property type="nucleotide sequence ID" value="NZ_JAKRVY010000006.1"/>
</dbReference>